<accession>A0A663FEV9</accession>
<name>A0A663FEV9_AQUCH</name>
<dbReference type="AlphaFoldDB" id="A0A663FEV9"/>
<dbReference type="PANTHER" id="PTHR33064">
    <property type="entry name" value="POL PROTEIN"/>
    <property type="match status" value="1"/>
</dbReference>
<dbReference type="GeneTree" id="ENSGT01120000272223"/>
<reference evidence="2" key="2">
    <citation type="submission" date="2025-09" db="UniProtKB">
        <authorList>
            <consortium name="Ensembl"/>
        </authorList>
    </citation>
    <scope>IDENTIFICATION</scope>
</reference>
<sequence length="150" mass="16725">GNEEMEPIAWGTEREKTFRTLKAAVLSAPGLGFSDYSKSFKLYCDEAKGVGKGVLVQTLGPHERPVAYFSSTLDSVTKGTPFCIRAIATAAEMVEKTRQKEFVKDVSFADNMLRYELNLTVGKDLQPPFLFKNSKLIMQTCQKQWGTLTC</sequence>
<dbReference type="InterPro" id="IPR043502">
    <property type="entry name" value="DNA/RNA_pol_sf"/>
</dbReference>
<dbReference type="Pfam" id="PF17919">
    <property type="entry name" value="RT_RNaseH_2"/>
    <property type="match status" value="1"/>
</dbReference>
<dbReference type="Ensembl" id="ENSACCT00020024021.1">
    <property type="protein sequence ID" value="ENSACCP00020023008.1"/>
    <property type="gene ID" value="ENSACCG00020015811.1"/>
</dbReference>
<dbReference type="PANTHER" id="PTHR33064:SF36">
    <property type="entry name" value="CCHC-TYPE DOMAIN-CONTAINING PROTEIN"/>
    <property type="match status" value="1"/>
</dbReference>
<dbReference type="Gene3D" id="3.10.20.370">
    <property type="match status" value="1"/>
</dbReference>
<dbReference type="SUPFAM" id="SSF56672">
    <property type="entry name" value="DNA/RNA polymerases"/>
    <property type="match status" value="1"/>
</dbReference>
<dbReference type="InterPro" id="IPR051320">
    <property type="entry name" value="Viral_Replic_Matur_Polypro"/>
</dbReference>
<evidence type="ECO:0000259" key="1">
    <source>
        <dbReference type="Pfam" id="PF17919"/>
    </source>
</evidence>
<dbReference type="InterPro" id="IPR041577">
    <property type="entry name" value="RT_RNaseH_2"/>
</dbReference>
<keyword evidence="3" id="KW-1185">Reference proteome</keyword>
<dbReference type="InParanoid" id="A0A663FEV9"/>
<evidence type="ECO:0000313" key="3">
    <source>
        <dbReference type="Proteomes" id="UP000472275"/>
    </source>
</evidence>
<organism evidence="2 3">
    <name type="scientific">Aquila chrysaetos chrysaetos</name>
    <dbReference type="NCBI Taxonomy" id="223781"/>
    <lineage>
        <taxon>Eukaryota</taxon>
        <taxon>Metazoa</taxon>
        <taxon>Chordata</taxon>
        <taxon>Craniata</taxon>
        <taxon>Vertebrata</taxon>
        <taxon>Euteleostomi</taxon>
        <taxon>Archelosauria</taxon>
        <taxon>Archosauria</taxon>
        <taxon>Dinosauria</taxon>
        <taxon>Saurischia</taxon>
        <taxon>Theropoda</taxon>
        <taxon>Coelurosauria</taxon>
        <taxon>Aves</taxon>
        <taxon>Neognathae</taxon>
        <taxon>Neoaves</taxon>
        <taxon>Telluraves</taxon>
        <taxon>Accipitrimorphae</taxon>
        <taxon>Accipitriformes</taxon>
        <taxon>Accipitridae</taxon>
        <taxon>Accipitrinae</taxon>
        <taxon>Aquila</taxon>
    </lineage>
</organism>
<dbReference type="Proteomes" id="UP000472275">
    <property type="component" value="Chromosome Z"/>
</dbReference>
<reference evidence="2" key="1">
    <citation type="submission" date="2025-08" db="UniProtKB">
        <authorList>
            <consortium name="Ensembl"/>
        </authorList>
    </citation>
    <scope>IDENTIFICATION</scope>
</reference>
<proteinExistence type="predicted"/>
<evidence type="ECO:0000313" key="2">
    <source>
        <dbReference type="Ensembl" id="ENSACCP00020023008.1"/>
    </source>
</evidence>
<feature type="domain" description="Reverse transcriptase/retrotransposon-derived protein RNase H-like" evidence="1">
    <location>
        <begin position="10"/>
        <end position="98"/>
    </location>
</feature>
<protein>
    <recommendedName>
        <fullName evidence="1">Reverse transcriptase/retrotransposon-derived protein RNase H-like domain-containing protein</fullName>
    </recommendedName>
</protein>